<dbReference type="Gene3D" id="6.10.290.20">
    <property type="match status" value="1"/>
</dbReference>
<feature type="region of interest" description="Disordered" evidence="1">
    <location>
        <begin position="80"/>
        <end position="118"/>
    </location>
</feature>
<proteinExistence type="predicted"/>
<evidence type="ECO:0000313" key="2">
    <source>
        <dbReference type="EMBL" id="BCM64564.1"/>
    </source>
</evidence>
<dbReference type="EMBL" id="LC622104">
    <property type="protein sequence ID" value="BCU04602.1"/>
    <property type="molecule type" value="Genomic_DNA"/>
</dbReference>
<sequence>MDKRRTITFKINPDSNVADNVVSSTLDSVPQGERGRLSRAALAAGLALYRQDARLPFILCELLTHDLSYSEIEQILKSIQVGERKRETTTGTNLSDDTEKKSPADDNETKSNARKLIS</sequence>
<name>A0A7I8HQS2_9ENTR</name>
<dbReference type="RefSeq" id="WP_074192443.1">
    <property type="nucleotide sequence ID" value="NZ_JADBGA010000005.1"/>
</dbReference>
<dbReference type="InterPro" id="IPR019720">
    <property type="entry name" value="Plasmid_stability_protein_StbB"/>
</dbReference>
<keyword evidence="2" id="KW-0614">Plasmid</keyword>
<geneLocation type="plasmid" evidence="2">
    <name>pmS1O1-GES24</name>
</geneLocation>
<dbReference type="Pfam" id="PF10784">
    <property type="entry name" value="Plasmid_stab_B"/>
    <property type="match status" value="1"/>
</dbReference>
<evidence type="ECO:0000256" key="1">
    <source>
        <dbReference type="SAM" id="MobiDB-lite"/>
    </source>
</evidence>
<organism evidence="2">
    <name type="scientific">Klebsiella quasipneumoniae subsp. quasipneumoniae</name>
    <dbReference type="NCBI Taxonomy" id="1667327"/>
    <lineage>
        <taxon>Bacteria</taxon>
        <taxon>Pseudomonadati</taxon>
        <taxon>Pseudomonadota</taxon>
        <taxon>Gammaproteobacteria</taxon>
        <taxon>Enterobacterales</taxon>
        <taxon>Enterobacteriaceae</taxon>
        <taxon>Klebsiella/Raoultella group</taxon>
        <taxon>Klebsiella</taxon>
        <taxon>Klebsiella pneumoniae complex</taxon>
    </lineage>
</organism>
<feature type="compositionally biased region" description="Basic and acidic residues" evidence="1">
    <location>
        <begin position="97"/>
        <end position="111"/>
    </location>
</feature>
<dbReference type="EMBL" id="LC589061">
    <property type="protein sequence ID" value="BCM64564.1"/>
    <property type="molecule type" value="Genomic_DNA"/>
</dbReference>
<protein>
    <submittedName>
        <fullName evidence="2">Protein stbB</fullName>
    </submittedName>
</protein>
<evidence type="ECO:0000313" key="3">
    <source>
        <dbReference type="EMBL" id="BCU04602.1"/>
    </source>
</evidence>
<dbReference type="InterPro" id="IPR038307">
    <property type="entry name" value="StbB_sf"/>
</dbReference>
<reference evidence="2" key="1">
    <citation type="submission" date="2020-10" db="EMBL/GenBank/DDBJ databases">
        <title>Detection of Klebsiella quasipneumoniae subsp. quasipneumoniae producing GES-24 beta-lactamase from hospital sewage.</title>
        <authorList>
            <person name="Hayashi W."/>
            <person name="Soga E."/>
            <person name="Iimura M."/>
            <person name="Yoshida S."/>
            <person name="Izumi K."/>
            <person name="Nagano Y."/>
            <person name="Nagano N."/>
        </authorList>
    </citation>
    <scope>NUCLEOTIDE SEQUENCE</scope>
    <source>
        <strain evidence="2">MS1O1</strain>
        <plasmid evidence="2">pmS1O1-GES24</plasmid>
    </source>
</reference>
<geneLocation type="plasmid" evidence="3">
    <name>pIPM1H5-GES24</name>
</geneLocation>
<accession>A0A7I8HQS2</accession>
<dbReference type="AlphaFoldDB" id="A0A7I8HQS2"/>
<reference evidence="3" key="2">
    <citation type="submission" date="2021-03" db="EMBL/GenBank/DDBJ databases">
        <title>Detection of Klebsiella quasipneumoniae subsp. quasipneumoniae producing GES-24 beta-lactamase from hospital sewage.</title>
        <authorList>
            <person name="Hayashi W."/>
            <person name="Nagano N."/>
        </authorList>
    </citation>
    <scope>NUCLEOTIDE SEQUENCE</scope>
    <source>
        <strain evidence="3">IPM1H5</strain>
        <plasmid evidence="3">pIPM1H5-GES24</plasmid>
    </source>
</reference>